<dbReference type="Proteomes" id="UP000217507">
    <property type="component" value="Chromosome"/>
</dbReference>
<dbReference type="AlphaFoldDB" id="A0A1Z4KHE8"/>
<reference evidence="1 2" key="1">
    <citation type="submission" date="2017-06" db="EMBL/GenBank/DDBJ databases">
        <title>Genome sequencing of cyanobaciteial culture collection at National Institute for Environmental Studies (NIES).</title>
        <authorList>
            <person name="Hirose Y."/>
            <person name="Shimura Y."/>
            <person name="Fujisawa T."/>
            <person name="Nakamura Y."/>
            <person name="Kawachi M."/>
        </authorList>
    </citation>
    <scope>NUCLEOTIDE SEQUENCE [LARGE SCALE GENOMIC DNA]</scope>
    <source>
        <strain evidence="1 2">NIES-23</strain>
    </source>
</reference>
<dbReference type="EMBL" id="AP018216">
    <property type="protein sequence ID" value="BAY68379.1"/>
    <property type="molecule type" value="Genomic_DNA"/>
</dbReference>
<gene>
    <name evidence="1" type="ORF">NIES23_11650</name>
</gene>
<name>A0A1Z4KHE8_ANAVA</name>
<protein>
    <submittedName>
        <fullName evidence="1">Uncharacterized protein</fullName>
    </submittedName>
</protein>
<proteinExistence type="predicted"/>
<evidence type="ECO:0000313" key="1">
    <source>
        <dbReference type="EMBL" id="BAY68379.1"/>
    </source>
</evidence>
<organism evidence="1 2">
    <name type="scientific">Trichormus variabilis NIES-23</name>
    <dbReference type="NCBI Taxonomy" id="1973479"/>
    <lineage>
        <taxon>Bacteria</taxon>
        <taxon>Bacillati</taxon>
        <taxon>Cyanobacteriota</taxon>
        <taxon>Cyanophyceae</taxon>
        <taxon>Nostocales</taxon>
        <taxon>Nostocaceae</taxon>
        <taxon>Trichormus</taxon>
    </lineage>
</organism>
<sequence>MKTKDKGFEQGYREGYKCLKPLHPYTRSQQKTWVRKSYLPEVKSFDTGLVQIFYNLTY</sequence>
<evidence type="ECO:0000313" key="2">
    <source>
        <dbReference type="Proteomes" id="UP000217507"/>
    </source>
</evidence>
<accession>A0A1Z4KHE8</accession>